<dbReference type="RefSeq" id="WP_151969661.1">
    <property type="nucleotide sequence ID" value="NZ_AP019860.1"/>
</dbReference>
<dbReference type="AlphaFoldDB" id="A0A5S9F493"/>
<evidence type="ECO:0000313" key="2">
    <source>
        <dbReference type="Proteomes" id="UP000326354"/>
    </source>
</evidence>
<dbReference type="KEGG" id="uam:UABAM_03935"/>
<evidence type="ECO:0000313" key="1">
    <source>
        <dbReference type="EMBL" id="BBM85565.1"/>
    </source>
</evidence>
<sequence>MGYHDRLKSIINNRNPDVRLKVPNVLKKMYRPMFLYLMRSKIRKDFSENKMRTLLENHPKTLDSAIGFCISIYCLCEQNRMAYQEILNCLKSSNFQRILQNYGDGFGEQVLRDVHEDTITEQDAEGVHRTLQSTFAIYTDKDNEELIQQTLKTFAETENIEAYIIGSFNNLAVNASLCKKYIALFKKVQSQQPLFLSTLQTTYFITKYLGTHKAYVNFIKLCEKLENERSLPEVITTLKTLARYGSPEIFVDTTSWACETPVDKNSIVNIFKHSYILLDQKNQSTYSMFCFGKFMAYVKDKEQRFMDMPDEDLEYYIEKAVEFFVEA</sequence>
<gene>
    <name evidence="1" type="ORF">UABAM_03935</name>
</gene>
<protein>
    <submittedName>
        <fullName evidence="1">Uncharacterized protein</fullName>
    </submittedName>
</protein>
<dbReference type="EMBL" id="AP019860">
    <property type="protein sequence ID" value="BBM85565.1"/>
    <property type="molecule type" value="Genomic_DNA"/>
</dbReference>
<organism evidence="1 2">
    <name type="scientific">Uabimicrobium amorphum</name>
    <dbReference type="NCBI Taxonomy" id="2596890"/>
    <lineage>
        <taxon>Bacteria</taxon>
        <taxon>Pseudomonadati</taxon>
        <taxon>Planctomycetota</taxon>
        <taxon>Candidatus Uabimicrobiia</taxon>
        <taxon>Candidatus Uabimicrobiales</taxon>
        <taxon>Candidatus Uabimicrobiaceae</taxon>
        <taxon>Candidatus Uabimicrobium</taxon>
    </lineage>
</organism>
<reference evidence="1 2" key="1">
    <citation type="submission" date="2019-08" db="EMBL/GenBank/DDBJ databases">
        <title>Complete genome sequence of Candidatus Uab amorphum.</title>
        <authorList>
            <person name="Shiratori T."/>
            <person name="Suzuki S."/>
            <person name="Kakizawa Y."/>
            <person name="Ishida K."/>
        </authorList>
    </citation>
    <scope>NUCLEOTIDE SEQUENCE [LARGE SCALE GENOMIC DNA]</scope>
    <source>
        <strain evidence="1 2">SRT547</strain>
    </source>
</reference>
<accession>A0A5S9F493</accession>
<name>A0A5S9F493_UABAM</name>
<keyword evidence="2" id="KW-1185">Reference proteome</keyword>
<dbReference type="Proteomes" id="UP000326354">
    <property type="component" value="Chromosome"/>
</dbReference>
<proteinExistence type="predicted"/>